<reference evidence="9 10" key="1">
    <citation type="submission" date="2021-05" db="EMBL/GenBank/DDBJ databases">
        <title>A Polyphasic approach of four new species of the genus Ohtaekwangia: Ohtaekwangia histidinii sp. nov., Ohtaekwangia cretensis sp. nov., Ohtaekwangia indiensis sp. nov., Ohtaekwangia reichenbachii sp. nov. from diverse environment.</title>
        <authorList>
            <person name="Octaviana S."/>
        </authorList>
    </citation>
    <scope>NUCLEOTIDE SEQUENCE [LARGE SCALE GENOMIC DNA]</scope>
    <source>
        <strain evidence="9 10">PWU20</strain>
    </source>
</reference>
<comment type="similarity">
    <text evidence="1">Belongs to the NADH dehydrogenase family.</text>
</comment>
<dbReference type="PANTHER" id="PTHR43706:SF47">
    <property type="entry name" value="EXTERNAL NADH-UBIQUINONE OXIDOREDUCTASE 1, MITOCHONDRIAL-RELATED"/>
    <property type="match status" value="1"/>
</dbReference>
<dbReference type="InterPro" id="IPR045024">
    <property type="entry name" value="NDH-2"/>
</dbReference>
<evidence type="ECO:0000256" key="6">
    <source>
        <dbReference type="ARBA" id="ARBA00023027"/>
    </source>
</evidence>
<dbReference type="PRINTS" id="PR00368">
    <property type="entry name" value="FADPNR"/>
</dbReference>
<dbReference type="InterPro" id="IPR036188">
    <property type="entry name" value="FAD/NAD-bd_sf"/>
</dbReference>
<dbReference type="PANTHER" id="PTHR43706">
    <property type="entry name" value="NADH DEHYDROGENASE"/>
    <property type="match status" value="1"/>
</dbReference>
<gene>
    <name evidence="9" type="ORF">KK060_11645</name>
</gene>
<feature type="non-terminal residue" evidence="9">
    <location>
        <position position="197"/>
    </location>
</feature>
<evidence type="ECO:0000313" key="10">
    <source>
        <dbReference type="Proteomes" id="UP000772618"/>
    </source>
</evidence>
<evidence type="ECO:0000256" key="1">
    <source>
        <dbReference type="ARBA" id="ARBA00005272"/>
    </source>
</evidence>
<evidence type="ECO:0000313" key="9">
    <source>
        <dbReference type="EMBL" id="MBT1703939.1"/>
    </source>
</evidence>
<comment type="catalytic activity">
    <reaction evidence="7">
        <text>a quinone + NADH + H(+) = a quinol + NAD(+)</text>
        <dbReference type="Rhea" id="RHEA:46160"/>
        <dbReference type="ChEBI" id="CHEBI:15378"/>
        <dbReference type="ChEBI" id="CHEBI:24646"/>
        <dbReference type="ChEBI" id="CHEBI:57540"/>
        <dbReference type="ChEBI" id="CHEBI:57945"/>
        <dbReference type="ChEBI" id="CHEBI:132124"/>
        <dbReference type="EC" id="1.6.5.9"/>
    </reaction>
</comment>
<sequence length="197" mass="22216">MDDQAKKIVVVGGGFAGLNFVKRLANDNRFQITLVDSNNYHFFPPLLYQVGMAFIEPSNITYPYRRLFQKKSNIRFHLGCFVKVNPENNSVETETSVLFYDYLVLAVGTEPNYFGMENVKKNAWPLKTINDATNLRNHLLLNIEKAIRTKDVEEKKKLLNVVIAGGGPTGVEIAGMMAELIQKIGPKEYPEITPGTF</sequence>
<evidence type="ECO:0000259" key="8">
    <source>
        <dbReference type="Pfam" id="PF07992"/>
    </source>
</evidence>
<dbReference type="PRINTS" id="PR00411">
    <property type="entry name" value="PNDRDTASEI"/>
</dbReference>
<comment type="caution">
    <text evidence="9">The sequence shown here is derived from an EMBL/GenBank/DDBJ whole genome shotgun (WGS) entry which is preliminary data.</text>
</comment>
<dbReference type="EC" id="1.6.5.9" evidence="2"/>
<proteinExistence type="inferred from homology"/>
<keyword evidence="10" id="KW-1185">Reference proteome</keyword>
<dbReference type="Pfam" id="PF07992">
    <property type="entry name" value="Pyr_redox_2"/>
    <property type="match status" value="1"/>
</dbReference>
<keyword evidence="5" id="KW-0560">Oxidoreductase</keyword>
<accession>A0ABS5VT48</accession>
<organism evidence="9 10">
    <name type="scientific">Chryseosolibacter indicus</name>
    <dbReference type="NCBI Taxonomy" id="2782351"/>
    <lineage>
        <taxon>Bacteria</taxon>
        <taxon>Pseudomonadati</taxon>
        <taxon>Bacteroidota</taxon>
        <taxon>Cytophagia</taxon>
        <taxon>Cytophagales</taxon>
        <taxon>Chryseotaleaceae</taxon>
        <taxon>Chryseosolibacter</taxon>
    </lineage>
</organism>
<evidence type="ECO:0000256" key="3">
    <source>
        <dbReference type="ARBA" id="ARBA00022630"/>
    </source>
</evidence>
<dbReference type="Proteomes" id="UP000772618">
    <property type="component" value="Unassembled WGS sequence"/>
</dbReference>
<keyword evidence="6" id="KW-0520">NAD</keyword>
<evidence type="ECO:0000256" key="5">
    <source>
        <dbReference type="ARBA" id="ARBA00023002"/>
    </source>
</evidence>
<evidence type="ECO:0000256" key="2">
    <source>
        <dbReference type="ARBA" id="ARBA00012637"/>
    </source>
</evidence>
<dbReference type="InterPro" id="IPR023753">
    <property type="entry name" value="FAD/NAD-binding_dom"/>
</dbReference>
<keyword evidence="3" id="KW-0285">Flavoprotein</keyword>
<dbReference type="RefSeq" id="WP_254153901.1">
    <property type="nucleotide sequence ID" value="NZ_JAHESD010000023.1"/>
</dbReference>
<dbReference type="Gene3D" id="3.50.50.100">
    <property type="match status" value="1"/>
</dbReference>
<protein>
    <recommendedName>
        <fullName evidence="2">NADH:ubiquinone reductase (non-electrogenic)</fullName>
        <ecNumber evidence="2">1.6.5.9</ecNumber>
    </recommendedName>
</protein>
<dbReference type="EMBL" id="JAHESD010000023">
    <property type="protein sequence ID" value="MBT1703939.1"/>
    <property type="molecule type" value="Genomic_DNA"/>
</dbReference>
<evidence type="ECO:0000256" key="7">
    <source>
        <dbReference type="ARBA" id="ARBA00047599"/>
    </source>
</evidence>
<feature type="domain" description="FAD/NAD(P)-binding" evidence="8">
    <location>
        <begin position="6"/>
        <end position="180"/>
    </location>
</feature>
<keyword evidence="4" id="KW-0274">FAD</keyword>
<dbReference type="SUPFAM" id="SSF51905">
    <property type="entry name" value="FAD/NAD(P)-binding domain"/>
    <property type="match status" value="1"/>
</dbReference>
<name>A0ABS5VT48_9BACT</name>
<evidence type="ECO:0000256" key="4">
    <source>
        <dbReference type="ARBA" id="ARBA00022827"/>
    </source>
</evidence>